<organism evidence="1 2">
    <name type="scientific">Daphnia magna</name>
    <dbReference type="NCBI Taxonomy" id="35525"/>
    <lineage>
        <taxon>Eukaryota</taxon>
        <taxon>Metazoa</taxon>
        <taxon>Ecdysozoa</taxon>
        <taxon>Arthropoda</taxon>
        <taxon>Crustacea</taxon>
        <taxon>Branchiopoda</taxon>
        <taxon>Diplostraca</taxon>
        <taxon>Cladocera</taxon>
        <taxon>Anomopoda</taxon>
        <taxon>Daphniidae</taxon>
        <taxon>Daphnia</taxon>
    </lineage>
</organism>
<keyword evidence="2" id="KW-1185">Reference proteome</keyword>
<gene>
    <name evidence="1" type="ORF">OUZ56_006865</name>
</gene>
<proteinExistence type="predicted"/>
<comment type="caution">
    <text evidence="1">The sequence shown here is derived from an EMBL/GenBank/DDBJ whole genome shotgun (WGS) entry which is preliminary data.</text>
</comment>
<protein>
    <submittedName>
        <fullName evidence="1">Uncharacterized protein</fullName>
    </submittedName>
</protein>
<sequence>MSHLGYSTIMINTLKVTHFDSKQDSLALNTTKLDKPGNNHQKKSKNQTVACHVTTMKKVASSSICVHQ</sequence>
<dbReference type="Proteomes" id="UP001234178">
    <property type="component" value="Unassembled WGS sequence"/>
</dbReference>
<dbReference type="EMBL" id="JAOYFB010000001">
    <property type="protein sequence ID" value="KAK4005142.1"/>
    <property type="molecule type" value="Genomic_DNA"/>
</dbReference>
<name>A0ABQ9YWW6_9CRUS</name>
<accession>A0ABQ9YWW6</accession>
<evidence type="ECO:0000313" key="1">
    <source>
        <dbReference type="EMBL" id="KAK4005142.1"/>
    </source>
</evidence>
<evidence type="ECO:0000313" key="2">
    <source>
        <dbReference type="Proteomes" id="UP001234178"/>
    </source>
</evidence>
<reference evidence="1 2" key="1">
    <citation type="journal article" date="2023" name="Nucleic Acids Res.">
        <title>The hologenome of Daphnia magna reveals possible DNA methylation and microbiome-mediated evolution of the host genome.</title>
        <authorList>
            <person name="Chaturvedi A."/>
            <person name="Li X."/>
            <person name="Dhandapani V."/>
            <person name="Marshall H."/>
            <person name="Kissane S."/>
            <person name="Cuenca-Cambronero M."/>
            <person name="Asole G."/>
            <person name="Calvet F."/>
            <person name="Ruiz-Romero M."/>
            <person name="Marangio P."/>
            <person name="Guigo R."/>
            <person name="Rago D."/>
            <person name="Mirbahai L."/>
            <person name="Eastwood N."/>
            <person name="Colbourne J.K."/>
            <person name="Zhou J."/>
            <person name="Mallon E."/>
            <person name="Orsini L."/>
        </authorList>
    </citation>
    <scope>NUCLEOTIDE SEQUENCE [LARGE SCALE GENOMIC DNA]</scope>
    <source>
        <strain evidence="1">LRV0_1</strain>
    </source>
</reference>